<organism evidence="7 8">
    <name type="scientific">Kineosphaera limosa NBRC 100340</name>
    <dbReference type="NCBI Taxonomy" id="1184609"/>
    <lineage>
        <taxon>Bacteria</taxon>
        <taxon>Bacillati</taxon>
        <taxon>Actinomycetota</taxon>
        <taxon>Actinomycetes</taxon>
        <taxon>Micrococcales</taxon>
        <taxon>Dermatophilaceae</taxon>
        <taxon>Kineosphaera</taxon>
    </lineage>
</organism>
<feature type="transmembrane region" description="Helical" evidence="6">
    <location>
        <begin position="101"/>
        <end position="123"/>
    </location>
</feature>
<proteinExistence type="predicted"/>
<feature type="transmembrane region" description="Helical" evidence="6">
    <location>
        <begin position="173"/>
        <end position="193"/>
    </location>
</feature>
<comment type="caution">
    <text evidence="7">The sequence shown here is derived from an EMBL/GenBank/DDBJ whole genome shotgun (WGS) entry which is preliminary data.</text>
</comment>
<evidence type="ECO:0000256" key="6">
    <source>
        <dbReference type="SAM" id="Phobius"/>
    </source>
</evidence>
<name>K6WPB6_9MICO</name>
<evidence type="ECO:0000256" key="4">
    <source>
        <dbReference type="ARBA" id="ARBA00022989"/>
    </source>
</evidence>
<feature type="transmembrane region" description="Helical" evidence="6">
    <location>
        <begin position="27"/>
        <end position="50"/>
    </location>
</feature>
<dbReference type="PANTHER" id="PTHR30250:SF26">
    <property type="entry name" value="PSMA PROTEIN"/>
    <property type="match status" value="1"/>
</dbReference>
<evidence type="ECO:0000256" key="5">
    <source>
        <dbReference type="ARBA" id="ARBA00023136"/>
    </source>
</evidence>
<dbReference type="Pfam" id="PF13440">
    <property type="entry name" value="Polysacc_synt_3"/>
    <property type="match status" value="1"/>
</dbReference>
<feature type="transmembrane region" description="Helical" evidence="6">
    <location>
        <begin position="353"/>
        <end position="381"/>
    </location>
</feature>
<accession>K6WPB6</accession>
<evidence type="ECO:0000256" key="1">
    <source>
        <dbReference type="ARBA" id="ARBA00004651"/>
    </source>
</evidence>
<feature type="transmembrane region" description="Helical" evidence="6">
    <location>
        <begin position="476"/>
        <end position="499"/>
    </location>
</feature>
<keyword evidence="3 6" id="KW-0812">Transmembrane</keyword>
<feature type="transmembrane region" description="Helical" evidence="6">
    <location>
        <begin position="143"/>
        <end position="161"/>
    </location>
</feature>
<feature type="transmembrane region" description="Helical" evidence="6">
    <location>
        <begin position="446"/>
        <end position="470"/>
    </location>
</feature>
<sequence length="514" mass="54087">MTRPETPPGDGGSHSGRGRNAKILLKGASWSTLAQVVPLVINLAMTPWVIHGLGPARYSVFLLVSSIVAMLGALDGGIGQSVLRFFTIYAGRDDRIATTRLLVSVSALVVGGAGLVSVVVLTLSGRIFEFFALDAALLPETTVLLFVLVPVTGLLLLRNVFSSVVYARQRFGIMSIAILAAYGAYVVGVVLTVTQGWGLYGIAGALVAQGVVLGCVSVPTAVRYLDRAGARLMSRAEFAEFFGYAWRVQVSGIMLFIGGQKDQLVAGRLLSAQLSGPYGQGTSFATQISWLPRNAVGPIQAMIGQKVGAAGAQAAVGTVEAIQRAWVKGVTGWCVVGAPAAYFGVRAWLPDSYAIAGTVAAILILGNVFWLASQVLLLWGLTLGKSGLEMRSNMVSLACNIALSVLLGALFGILGIVAATALARVLQTCWVSWDARRVLPTQIRWFARDIPVVGAVVGFVGCVAAQWAAAPYYPSGALGLVSAGLVGIVPLLAYGACALRPAEWRAVWRFVRRR</sequence>
<dbReference type="AlphaFoldDB" id="K6WPB6"/>
<feature type="transmembrane region" description="Helical" evidence="6">
    <location>
        <begin position="199"/>
        <end position="225"/>
    </location>
</feature>
<protein>
    <submittedName>
        <fullName evidence="7">Uncharacterized protein</fullName>
    </submittedName>
</protein>
<evidence type="ECO:0000256" key="2">
    <source>
        <dbReference type="ARBA" id="ARBA00022475"/>
    </source>
</evidence>
<comment type="subcellular location">
    <subcellularLocation>
        <location evidence="1">Cell membrane</location>
        <topology evidence="1">Multi-pass membrane protein</topology>
    </subcellularLocation>
</comment>
<keyword evidence="5 6" id="KW-0472">Membrane</keyword>
<evidence type="ECO:0000313" key="7">
    <source>
        <dbReference type="EMBL" id="GAB95666.1"/>
    </source>
</evidence>
<dbReference type="GO" id="GO:0005886">
    <property type="term" value="C:plasma membrane"/>
    <property type="evidence" value="ECO:0007669"/>
    <property type="project" value="UniProtKB-SubCell"/>
</dbReference>
<dbReference type="Proteomes" id="UP000008366">
    <property type="component" value="Unassembled WGS sequence"/>
</dbReference>
<evidence type="ECO:0000256" key="3">
    <source>
        <dbReference type="ARBA" id="ARBA00022692"/>
    </source>
</evidence>
<reference evidence="7 8" key="1">
    <citation type="submission" date="2012-08" db="EMBL/GenBank/DDBJ databases">
        <title>Whole genome shotgun sequence of Kineosphaera limosa NBRC 100340.</title>
        <authorList>
            <person name="Yoshida I."/>
            <person name="Isaki S."/>
            <person name="Hosoyama A."/>
            <person name="Tsuchikane K."/>
            <person name="Katsumata H."/>
            <person name="Ando Y."/>
            <person name="Ohji S."/>
            <person name="Hamada M."/>
            <person name="Tamura T."/>
            <person name="Yamazoe A."/>
            <person name="Yamazaki S."/>
            <person name="Fujita N."/>
        </authorList>
    </citation>
    <scope>NUCLEOTIDE SEQUENCE [LARGE SCALE GENOMIC DNA]</scope>
    <source>
        <strain evidence="7 8">NBRC 100340</strain>
    </source>
</reference>
<dbReference type="EMBL" id="BAHD01000025">
    <property type="protein sequence ID" value="GAB95666.1"/>
    <property type="molecule type" value="Genomic_DNA"/>
</dbReference>
<keyword evidence="2" id="KW-1003">Cell membrane</keyword>
<dbReference type="PANTHER" id="PTHR30250">
    <property type="entry name" value="PST FAMILY PREDICTED COLANIC ACID TRANSPORTER"/>
    <property type="match status" value="1"/>
</dbReference>
<keyword evidence="8" id="KW-1185">Reference proteome</keyword>
<dbReference type="eggNOG" id="COG2244">
    <property type="taxonomic scope" value="Bacteria"/>
</dbReference>
<feature type="transmembrane region" description="Helical" evidence="6">
    <location>
        <begin position="401"/>
        <end position="426"/>
    </location>
</feature>
<keyword evidence="4 6" id="KW-1133">Transmembrane helix</keyword>
<dbReference type="STRING" id="1184609.KILIM_025_00020"/>
<dbReference type="InterPro" id="IPR050833">
    <property type="entry name" value="Poly_Biosynth_Transport"/>
</dbReference>
<dbReference type="RefSeq" id="WP_006592198.1">
    <property type="nucleotide sequence ID" value="NZ_BAHD01000025.1"/>
</dbReference>
<gene>
    <name evidence="7" type="ORF">KILIM_025_00020</name>
</gene>
<evidence type="ECO:0000313" key="8">
    <source>
        <dbReference type="Proteomes" id="UP000008366"/>
    </source>
</evidence>